<keyword evidence="2" id="KW-1133">Transmembrane helix</keyword>
<proteinExistence type="predicted"/>
<feature type="transmembrane region" description="Helical" evidence="2">
    <location>
        <begin position="80"/>
        <end position="99"/>
    </location>
</feature>
<dbReference type="PROSITE" id="PS50887">
    <property type="entry name" value="GGDEF"/>
    <property type="match status" value="1"/>
</dbReference>
<dbReference type="InterPro" id="IPR001633">
    <property type="entry name" value="EAL_dom"/>
</dbReference>
<protein>
    <recommendedName>
        <fullName evidence="7">Diguanylate cyclase</fullName>
    </recommendedName>
</protein>
<evidence type="ECO:0000313" key="6">
    <source>
        <dbReference type="Proteomes" id="UP000070299"/>
    </source>
</evidence>
<feature type="domain" description="EAL" evidence="3">
    <location>
        <begin position="380"/>
        <end position="634"/>
    </location>
</feature>
<accession>A0A136A4Q7</accession>
<dbReference type="Pfam" id="PF00990">
    <property type="entry name" value="GGDEF"/>
    <property type="match status" value="1"/>
</dbReference>
<dbReference type="InterPro" id="IPR035919">
    <property type="entry name" value="EAL_sf"/>
</dbReference>
<dbReference type="FunFam" id="3.30.70.270:FF:000001">
    <property type="entry name" value="Diguanylate cyclase domain protein"/>
    <property type="match status" value="1"/>
</dbReference>
<dbReference type="SMART" id="SM00267">
    <property type="entry name" value="GGDEF"/>
    <property type="match status" value="1"/>
</dbReference>
<dbReference type="PANTHER" id="PTHR44757">
    <property type="entry name" value="DIGUANYLATE CYCLASE DGCP"/>
    <property type="match status" value="1"/>
</dbReference>
<dbReference type="EMBL" id="LSNE01000003">
    <property type="protein sequence ID" value="KXI30186.1"/>
    <property type="molecule type" value="Genomic_DNA"/>
</dbReference>
<comment type="caution">
    <text evidence="5">The sequence shown here is derived from an EMBL/GenBank/DDBJ whole genome shotgun (WGS) entry which is preliminary data.</text>
</comment>
<keyword evidence="2" id="KW-0472">Membrane</keyword>
<dbReference type="InterPro" id="IPR043128">
    <property type="entry name" value="Rev_trsase/Diguanyl_cyclase"/>
</dbReference>
<organism evidence="5 6">
    <name type="scientific">Paraglaciecola hydrolytica</name>
    <dbReference type="NCBI Taxonomy" id="1799789"/>
    <lineage>
        <taxon>Bacteria</taxon>
        <taxon>Pseudomonadati</taxon>
        <taxon>Pseudomonadota</taxon>
        <taxon>Gammaproteobacteria</taxon>
        <taxon>Alteromonadales</taxon>
        <taxon>Alteromonadaceae</taxon>
        <taxon>Paraglaciecola</taxon>
    </lineage>
</organism>
<dbReference type="CDD" id="cd01948">
    <property type="entry name" value="EAL"/>
    <property type="match status" value="1"/>
</dbReference>
<dbReference type="SUPFAM" id="SSF55073">
    <property type="entry name" value="Nucleotide cyclase"/>
    <property type="match status" value="1"/>
</dbReference>
<dbReference type="SMART" id="SM00052">
    <property type="entry name" value="EAL"/>
    <property type="match status" value="1"/>
</dbReference>
<feature type="domain" description="GGDEF" evidence="4">
    <location>
        <begin position="238"/>
        <end position="371"/>
    </location>
</feature>
<dbReference type="PANTHER" id="PTHR44757:SF2">
    <property type="entry name" value="BIOFILM ARCHITECTURE MAINTENANCE PROTEIN MBAA"/>
    <property type="match status" value="1"/>
</dbReference>
<dbReference type="STRING" id="1799789.AX660_09350"/>
<evidence type="ECO:0000256" key="1">
    <source>
        <dbReference type="ARBA" id="ARBA00001946"/>
    </source>
</evidence>
<dbReference type="CDD" id="cd01949">
    <property type="entry name" value="GGDEF"/>
    <property type="match status" value="1"/>
</dbReference>
<dbReference type="NCBIfam" id="TIGR00254">
    <property type="entry name" value="GGDEF"/>
    <property type="match status" value="1"/>
</dbReference>
<reference evidence="6" key="1">
    <citation type="submission" date="2016-02" db="EMBL/GenBank/DDBJ databases">
        <authorList>
            <person name="Schultz-Johansen M."/>
            <person name="Glaring M.A."/>
            <person name="Bech P.K."/>
            <person name="Stougaard P."/>
        </authorList>
    </citation>
    <scope>NUCLEOTIDE SEQUENCE [LARGE SCALE GENOMIC DNA]</scope>
    <source>
        <strain evidence="6">S66</strain>
    </source>
</reference>
<keyword evidence="6" id="KW-1185">Reference proteome</keyword>
<feature type="transmembrane region" description="Helical" evidence="2">
    <location>
        <begin position="159"/>
        <end position="179"/>
    </location>
</feature>
<gene>
    <name evidence="5" type="ORF">AX660_09350</name>
</gene>
<name>A0A136A4Q7_9ALTE</name>
<feature type="transmembrane region" description="Helical" evidence="2">
    <location>
        <begin position="29"/>
        <end position="49"/>
    </location>
</feature>
<evidence type="ECO:0000259" key="4">
    <source>
        <dbReference type="PROSITE" id="PS50887"/>
    </source>
</evidence>
<dbReference type="Proteomes" id="UP000070299">
    <property type="component" value="Unassembled WGS sequence"/>
</dbReference>
<dbReference type="OrthoDB" id="9814202at2"/>
<evidence type="ECO:0000259" key="3">
    <source>
        <dbReference type="PROSITE" id="PS50883"/>
    </source>
</evidence>
<dbReference type="Gene3D" id="3.30.70.270">
    <property type="match status" value="1"/>
</dbReference>
<dbReference type="PROSITE" id="PS50883">
    <property type="entry name" value="EAL"/>
    <property type="match status" value="1"/>
</dbReference>
<dbReference type="InterPro" id="IPR000160">
    <property type="entry name" value="GGDEF_dom"/>
</dbReference>
<dbReference type="Gene3D" id="3.20.20.450">
    <property type="entry name" value="EAL domain"/>
    <property type="match status" value="1"/>
</dbReference>
<keyword evidence="2" id="KW-0812">Transmembrane</keyword>
<dbReference type="InterPro" id="IPR052155">
    <property type="entry name" value="Biofilm_reg_signaling"/>
</dbReference>
<dbReference type="GO" id="GO:0003824">
    <property type="term" value="F:catalytic activity"/>
    <property type="evidence" value="ECO:0007669"/>
    <property type="project" value="UniProtKB-ARBA"/>
</dbReference>
<evidence type="ECO:0000313" key="5">
    <source>
        <dbReference type="EMBL" id="KXI30186.1"/>
    </source>
</evidence>
<dbReference type="InterPro" id="IPR029787">
    <property type="entry name" value="Nucleotide_cyclase"/>
</dbReference>
<comment type="cofactor">
    <cofactor evidence="1">
        <name>Mg(2+)</name>
        <dbReference type="ChEBI" id="CHEBI:18420"/>
    </cofactor>
</comment>
<feature type="transmembrane region" description="Helical" evidence="2">
    <location>
        <begin position="111"/>
        <end position="139"/>
    </location>
</feature>
<dbReference type="RefSeq" id="WP_068374132.1">
    <property type="nucleotide sequence ID" value="NZ_LSNE01000003.1"/>
</dbReference>
<evidence type="ECO:0000256" key="2">
    <source>
        <dbReference type="SAM" id="Phobius"/>
    </source>
</evidence>
<feature type="transmembrane region" description="Helical" evidence="2">
    <location>
        <begin position="55"/>
        <end position="73"/>
    </location>
</feature>
<dbReference type="SUPFAM" id="SSF141868">
    <property type="entry name" value="EAL domain-like"/>
    <property type="match status" value="1"/>
</dbReference>
<evidence type="ECO:0008006" key="7">
    <source>
        <dbReference type="Google" id="ProtNLM"/>
    </source>
</evidence>
<dbReference type="Pfam" id="PF00563">
    <property type="entry name" value="EAL"/>
    <property type="match status" value="1"/>
</dbReference>
<dbReference type="AlphaFoldDB" id="A0A136A4Q7"/>
<sequence length="640" mass="71478">MRHGEIDINLIGEQQPLERNTSYFRAKRLIQIFFAVEIVLIIASIQRFFVGSATLSLILLTVALFLSPIYFLAKKNHAVLGGNLLATTLTITCLFFMWVSEGPRDEVVLALPLILTFSILLGSLRVFVTLLVFIIINLLTLSYLNEVGYITNIVRSNTVNSALLIVILLLLTSFTVWLISKDLLQTLLSLDKENKRVLQSQREIEKLVHYDSLTGLPNRVLAKLRFEYAIKLMQRNNKKICLMFVDLDDFKNINDTLGHQIGDKYLVELAKNMTKTGRQSDVVCRLGGDEFLLILPEVEDHPSAVSVAQKILSCVNQTLNINGDDISSTCSIGLAFAPEHGVTFDELCQKADMAMYQSKRKGKNEFSVFNEELKASHTESLALIADMRQAITLGQLEIYYQPQINIQTNTLVAAEALLRWNHPTLGQVSPVTFIPLAESSGQIINIGEWVINNVVKQIASWRHSLAQDFRVAINISPLQVRRGTLCSFLTRALAESNLTGDCLELEFTESLLIDNPKAVMEELTTIKAAGTSLSIDDFGTGYSSLSYLQNLDIESLKIDRSFVSHMTTNDKNLGIVKAIIQMSKELKLVTVAEGVEDLATLQLLAQLGCDFGQGYFWSKPLPANDFEVYVLDYAKNAKLN</sequence>